<organism evidence="1 2">
    <name type="scientific">Candidatus Contendobacter odensis Run_B_J11</name>
    <dbReference type="NCBI Taxonomy" id="1400861"/>
    <lineage>
        <taxon>Bacteria</taxon>
        <taxon>Pseudomonadati</taxon>
        <taxon>Pseudomonadota</taxon>
        <taxon>Gammaproteobacteria</taxon>
        <taxon>Candidatus Competibacteraceae</taxon>
        <taxon>Candidatus Contendibacter</taxon>
    </lineage>
</organism>
<accession>A0A7U7G9C6</accession>
<sequence>MQTYQHRIQPLINKLTDLSPEHFEEVNDFVDFLLMHERRQPDTAAIAQLSEPALAKVWDNEEDAVYDQL</sequence>
<comment type="caution">
    <text evidence="1">The sequence shown here is derived from an EMBL/GenBank/DDBJ whole genome shotgun (WGS) entry which is preliminary data.</text>
</comment>
<dbReference type="AlphaFoldDB" id="A0A7U7G9C6"/>
<name>A0A7U7G9C6_9GAMM</name>
<protein>
    <recommendedName>
        <fullName evidence="3">DUF2281 domain-containing protein</fullName>
    </recommendedName>
</protein>
<evidence type="ECO:0000313" key="1">
    <source>
        <dbReference type="EMBL" id="CDH43904.1"/>
    </source>
</evidence>
<dbReference type="RefSeq" id="WP_034430977.1">
    <property type="nucleotide sequence ID" value="NZ_CBTK010000045.1"/>
</dbReference>
<proteinExistence type="predicted"/>
<reference evidence="1 2" key="1">
    <citation type="journal article" date="2014" name="ISME J.">
        <title>Candidatus Competibacter-lineage genomes retrieved from metagenomes reveal functional metabolic diversity.</title>
        <authorList>
            <person name="McIlroy S.J."/>
            <person name="Albertsen M."/>
            <person name="Andresen E.K."/>
            <person name="Saunders A.M."/>
            <person name="Kristiansen R."/>
            <person name="Stokholm-Bjerregaard M."/>
            <person name="Nielsen K.L."/>
            <person name="Nielsen P.H."/>
        </authorList>
    </citation>
    <scope>NUCLEOTIDE SEQUENCE [LARGE SCALE GENOMIC DNA]</scope>
    <source>
        <strain evidence="1 2">Run_B_J11</strain>
    </source>
</reference>
<evidence type="ECO:0008006" key="3">
    <source>
        <dbReference type="Google" id="ProtNLM"/>
    </source>
</evidence>
<dbReference type="Proteomes" id="UP000019184">
    <property type="component" value="Unassembled WGS sequence"/>
</dbReference>
<keyword evidence="2" id="KW-1185">Reference proteome</keyword>
<dbReference type="EMBL" id="CBTK010000045">
    <property type="protein sequence ID" value="CDH43904.1"/>
    <property type="molecule type" value="Genomic_DNA"/>
</dbReference>
<evidence type="ECO:0000313" key="2">
    <source>
        <dbReference type="Proteomes" id="UP000019184"/>
    </source>
</evidence>
<gene>
    <name evidence="1" type="ORF">BN874_1390030</name>
</gene>
<dbReference type="OrthoDB" id="6371923at2"/>